<accession>A0A1Y2J0C7</accession>
<name>A0A1Y2J0C7_TRAC3</name>
<feature type="signal peptide" evidence="1">
    <location>
        <begin position="1"/>
        <end position="19"/>
    </location>
</feature>
<gene>
    <name evidence="2" type="ORF">PYCCODRAFT_1431721</name>
</gene>
<dbReference type="AlphaFoldDB" id="A0A1Y2J0C7"/>
<keyword evidence="1" id="KW-0732">Signal</keyword>
<keyword evidence="3" id="KW-1185">Reference proteome</keyword>
<dbReference type="EMBL" id="KZ084091">
    <property type="protein sequence ID" value="OSD05901.1"/>
    <property type="molecule type" value="Genomic_DNA"/>
</dbReference>
<organism evidence="2 3">
    <name type="scientific">Trametes coccinea (strain BRFM310)</name>
    <name type="common">Pycnoporus coccineus</name>
    <dbReference type="NCBI Taxonomy" id="1353009"/>
    <lineage>
        <taxon>Eukaryota</taxon>
        <taxon>Fungi</taxon>
        <taxon>Dikarya</taxon>
        <taxon>Basidiomycota</taxon>
        <taxon>Agaricomycotina</taxon>
        <taxon>Agaricomycetes</taxon>
        <taxon>Polyporales</taxon>
        <taxon>Polyporaceae</taxon>
        <taxon>Trametes</taxon>
    </lineage>
</organism>
<reference evidence="2 3" key="1">
    <citation type="journal article" date="2015" name="Biotechnol. Biofuels">
        <title>Enhanced degradation of softwood versus hardwood by the white-rot fungus Pycnoporus coccineus.</title>
        <authorList>
            <person name="Couturier M."/>
            <person name="Navarro D."/>
            <person name="Chevret D."/>
            <person name="Henrissat B."/>
            <person name="Piumi F."/>
            <person name="Ruiz-Duenas F.J."/>
            <person name="Martinez A.T."/>
            <person name="Grigoriev I.V."/>
            <person name="Riley R."/>
            <person name="Lipzen A."/>
            <person name="Berrin J.G."/>
            <person name="Master E.R."/>
            <person name="Rosso M.N."/>
        </authorList>
    </citation>
    <scope>NUCLEOTIDE SEQUENCE [LARGE SCALE GENOMIC DNA]</scope>
    <source>
        <strain evidence="2 3">BRFM310</strain>
    </source>
</reference>
<feature type="chain" id="PRO_5012530957" evidence="1">
    <location>
        <begin position="20"/>
        <end position="62"/>
    </location>
</feature>
<sequence>MRFQFSLLSLAVLLGVAVAAPLASNDLNARSLPNGGQGADYKRAEVARSCPNGSAGCGEGPL</sequence>
<evidence type="ECO:0000313" key="2">
    <source>
        <dbReference type="EMBL" id="OSD05901.1"/>
    </source>
</evidence>
<protein>
    <submittedName>
        <fullName evidence="2">Uncharacterized protein</fullName>
    </submittedName>
</protein>
<proteinExistence type="predicted"/>
<dbReference type="OrthoDB" id="2758226at2759"/>
<evidence type="ECO:0000313" key="3">
    <source>
        <dbReference type="Proteomes" id="UP000193067"/>
    </source>
</evidence>
<dbReference type="Proteomes" id="UP000193067">
    <property type="component" value="Unassembled WGS sequence"/>
</dbReference>
<evidence type="ECO:0000256" key="1">
    <source>
        <dbReference type="SAM" id="SignalP"/>
    </source>
</evidence>